<evidence type="ECO:0000313" key="3">
    <source>
        <dbReference type="Proteomes" id="UP001162483"/>
    </source>
</evidence>
<dbReference type="Pfam" id="PF14951">
    <property type="entry name" value="DUF4503"/>
    <property type="match status" value="1"/>
</dbReference>
<dbReference type="EMBL" id="CATNWA010009036">
    <property type="protein sequence ID" value="CAI9557290.1"/>
    <property type="molecule type" value="Genomic_DNA"/>
</dbReference>
<name>A0ABN9CB40_9NEOB</name>
<proteinExistence type="predicted"/>
<accession>A0ABN9CB40</accession>
<evidence type="ECO:0000313" key="2">
    <source>
        <dbReference type="EMBL" id="CAI9557290.1"/>
    </source>
</evidence>
<dbReference type="InterPro" id="IPR053054">
    <property type="entry name" value="DNA_repair-scaffolding"/>
</dbReference>
<dbReference type="PANTHER" id="PTHR34347:SF1">
    <property type="entry name" value="DNA REPAIR-SCAFFOLDING PROTEIN"/>
    <property type="match status" value="1"/>
</dbReference>
<dbReference type="PANTHER" id="PTHR34347">
    <property type="entry name" value="DNA REPAIR-SCAFFOLDING PROTEIN SPIDR"/>
    <property type="match status" value="1"/>
</dbReference>
<gene>
    <name evidence="2" type="ORF">SPARVUS_LOCUS4684848</name>
</gene>
<dbReference type="Proteomes" id="UP001162483">
    <property type="component" value="Unassembled WGS sequence"/>
</dbReference>
<reference evidence="2" key="1">
    <citation type="submission" date="2023-05" db="EMBL/GenBank/DDBJ databases">
        <authorList>
            <person name="Stuckert A."/>
        </authorList>
    </citation>
    <scope>NUCLEOTIDE SEQUENCE</scope>
</reference>
<feature type="domain" description="DUF4503" evidence="1">
    <location>
        <begin position="1"/>
        <end position="71"/>
    </location>
</feature>
<keyword evidence="3" id="KW-1185">Reference proteome</keyword>
<dbReference type="InterPro" id="IPR028032">
    <property type="entry name" value="DUF4503"/>
</dbReference>
<comment type="caution">
    <text evidence="2">The sequence shown here is derived from an EMBL/GenBank/DDBJ whole genome shotgun (WGS) entry which is preliminary data.</text>
</comment>
<sequence length="87" mass="9770">MQLEVYLQCELTPDHKVRLKLQQNTISSILSSCSSEDGRYEVSVVLGRQVGPVPCYIQHVNRSVALEEICLLQAGTPERQGRLDFPV</sequence>
<organism evidence="2 3">
    <name type="scientific">Staurois parvus</name>
    <dbReference type="NCBI Taxonomy" id="386267"/>
    <lineage>
        <taxon>Eukaryota</taxon>
        <taxon>Metazoa</taxon>
        <taxon>Chordata</taxon>
        <taxon>Craniata</taxon>
        <taxon>Vertebrata</taxon>
        <taxon>Euteleostomi</taxon>
        <taxon>Amphibia</taxon>
        <taxon>Batrachia</taxon>
        <taxon>Anura</taxon>
        <taxon>Neobatrachia</taxon>
        <taxon>Ranoidea</taxon>
        <taxon>Ranidae</taxon>
        <taxon>Staurois</taxon>
    </lineage>
</organism>
<protein>
    <recommendedName>
        <fullName evidence="1">DUF4503 domain-containing protein</fullName>
    </recommendedName>
</protein>
<evidence type="ECO:0000259" key="1">
    <source>
        <dbReference type="Pfam" id="PF14951"/>
    </source>
</evidence>